<feature type="region of interest" description="Disordered" evidence="1">
    <location>
        <begin position="1"/>
        <end position="31"/>
    </location>
</feature>
<protein>
    <submittedName>
        <fullName evidence="2">Uncharacterized protein</fullName>
    </submittedName>
</protein>
<comment type="caution">
    <text evidence="2">The sequence shown here is derived from an EMBL/GenBank/DDBJ whole genome shotgun (WGS) entry which is preliminary data.</text>
</comment>
<evidence type="ECO:0000313" key="2">
    <source>
        <dbReference type="EMBL" id="MPN11364.1"/>
    </source>
</evidence>
<proteinExistence type="predicted"/>
<accession>A0A645FFU5</accession>
<evidence type="ECO:0000256" key="1">
    <source>
        <dbReference type="SAM" id="MobiDB-lite"/>
    </source>
</evidence>
<sequence>MEFAVQPKTDARDFSPQIQDSPQDQRTPEKSPVCVARVSGQRVPIFQVQWLMHLVLFQETFQLLRFPQDIALAVQEVFIADFRKVDDLVLIGIIGDEVDAVGLVKLPVMR</sequence>
<dbReference type="AlphaFoldDB" id="A0A645FFU5"/>
<reference evidence="2" key="1">
    <citation type="submission" date="2019-08" db="EMBL/GenBank/DDBJ databases">
        <authorList>
            <person name="Kucharzyk K."/>
            <person name="Murdoch R.W."/>
            <person name="Higgins S."/>
            <person name="Loffler F."/>
        </authorList>
    </citation>
    <scope>NUCLEOTIDE SEQUENCE</scope>
</reference>
<gene>
    <name evidence="2" type="ORF">SDC9_158665</name>
</gene>
<organism evidence="2">
    <name type="scientific">bioreactor metagenome</name>
    <dbReference type="NCBI Taxonomy" id="1076179"/>
    <lineage>
        <taxon>unclassified sequences</taxon>
        <taxon>metagenomes</taxon>
        <taxon>ecological metagenomes</taxon>
    </lineage>
</organism>
<feature type="compositionally biased region" description="Polar residues" evidence="1">
    <location>
        <begin position="16"/>
        <end position="25"/>
    </location>
</feature>
<dbReference type="EMBL" id="VSSQ01057572">
    <property type="protein sequence ID" value="MPN11364.1"/>
    <property type="molecule type" value="Genomic_DNA"/>
</dbReference>
<name>A0A645FFU5_9ZZZZ</name>